<comment type="caution">
    <text evidence="2">The sequence shown here is derived from an EMBL/GenBank/DDBJ whole genome shotgun (WGS) entry which is preliminary data.</text>
</comment>
<dbReference type="SMART" id="SM00886">
    <property type="entry name" value="Dabb"/>
    <property type="match status" value="1"/>
</dbReference>
<feature type="domain" description="Stress-response A/B barrel" evidence="1">
    <location>
        <begin position="2"/>
        <end position="93"/>
    </location>
</feature>
<keyword evidence="2" id="KW-0560">Oxidoreductase</keyword>
<evidence type="ECO:0000259" key="1">
    <source>
        <dbReference type="PROSITE" id="PS51502"/>
    </source>
</evidence>
<dbReference type="Gene3D" id="3.30.70.100">
    <property type="match status" value="1"/>
</dbReference>
<gene>
    <name evidence="2" type="ORF">JOE57_000780</name>
</gene>
<dbReference type="Proteomes" id="UP000704762">
    <property type="component" value="Unassembled WGS sequence"/>
</dbReference>
<evidence type="ECO:0000313" key="2">
    <source>
        <dbReference type="EMBL" id="MBM7797859.1"/>
    </source>
</evidence>
<dbReference type="Pfam" id="PF07876">
    <property type="entry name" value="Dabb"/>
    <property type="match status" value="1"/>
</dbReference>
<reference evidence="2 3" key="1">
    <citation type="submission" date="2021-01" db="EMBL/GenBank/DDBJ databases">
        <title>Sequencing the genomes of 1000 actinobacteria strains.</title>
        <authorList>
            <person name="Klenk H.-P."/>
        </authorList>
    </citation>
    <scope>NUCLEOTIDE SEQUENCE [LARGE SCALE GENOMIC DNA]</scope>
    <source>
        <strain evidence="2 3">DSM 18662</strain>
    </source>
</reference>
<dbReference type="EMBL" id="JAFBCF010000001">
    <property type="protein sequence ID" value="MBM7797859.1"/>
    <property type="molecule type" value="Genomic_DNA"/>
</dbReference>
<name>A0ABS2RFT0_9ACTN</name>
<dbReference type="RefSeq" id="WP_204916490.1">
    <property type="nucleotide sequence ID" value="NZ_BAAAQP010000011.1"/>
</dbReference>
<accession>A0ABS2RFT0</accession>
<keyword evidence="3" id="KW-1185">Reference proteome</keyword>
<sequence>MIRHTVAFSLHHSAGSAEEADFLEAARALADIPGVQQFEQLRQVSPKSEFTFCFSMEFGTQQAYQHYNDHPVHTAFVRGRWEPEVAAFQELDFVPLSTS</sequence>
<protein>
    <submittedName>
        <fullName evidence="2">Heme-degrading monooxygenase HmoA</fullName>
    </submittedName>
</protein>
<dbReference type="PROSITE" id="PS51502">
    <property type="entry name" value="S_R_A_B_BARREL"/>
    <property type="match status" value="1"/>
</dbReference>
<evidence type="ECO:0000313" key="3">
    <source>
        <dbReference type="Proteomes" id="UP000704762"/>
    </source>
</evidence>
<dbReference type="SUPFAM" id="SSF54909">
    <property type="entry name" value="Dimeric alpha+beta barrel"/>
    <property type="match status" value="1"/>
</dbReference>
<dbReference type="InterPro" id="IPR011008">
    <property type="entry name" value="Dimeric_a/b-barrel"/>
</dbReference>
<dbReference type="InterPro" id="IPR013097">
    <property type="entry name" value="Dabb"/>
</dbReference>
<organism evidence="2 3">
    <name type="scientific">Microlunatus panaciterrae</name>
    <dbReference type="NCBI Taxonomy" id="400768"/>
    <lineage>
        <taxon>Bacteria</taxon>
        <taxon>Bacillati</taxon>
        <taxon>Actinomycetota</taxon>
        <taxon>Actinomycetes</taxon>
        <taxon>Propionibacteriales</taxon>
        <taxon>Propionibacteriaceae</taxon>
        <taxon>Microlunatus</taxon>
    </lineage>
</organism>
<dbReference type="GO" id="GO:0004497">
    <property type="term" value="F:monooxygenase activity"/>
    <property type="evidence" value="ECO:0007669"/>
    <property type="project" value="UniProtKB-KW"/>
</dbReference>
<proteinExistence type="predicted"/>
<keyword evidence="2" id="KW-0503">Monooxygenase</keyword>